<gene>
    <name evidence="2" type="ORF">ISN44_As07g029340</name>
</gene>
<dbReference type="EMBL" id="JAEFBJ010000007">
    <property type="protein sequence ID" value="KAG7590822.1"/>
    <property type="molecule type" value="Genomic_DNA"/>
</dbReference>
<name>A0A8T2BYP0_ARASU</name>
<dbReference type="GO" id="GO:0016874">
    <property type="term" value="F:ligase activity"/>
    <property type="evidence" value="ECO:0007669"/>
    <property type="project" value="UniProtKB-KW"/>
</dbReference>
<dbReference type="Pfam" id="PF21948">
    <property type="entry name" value="LplA-B_cat"/>
    <property type="match status" value="1"/>
</dbReference>
<proteinExistence type="predicted"/>
<protein>
    <submittedName>
        <fullName evidence="2">Biotinyl protein ligase (BPL) and lipoyl protein ligase (LPL) catalytic domain</fullName>
    </submittedName>
</protein>
<dbReference type="InterPro" id="IPR004143">
    <property type="entry name" value="BPL_LPL_catalytic"/>
</dbReference>
<dbReference type="PROSITE" id="PS51733">
    <property type="entry name" value="BPL_LPL_CATALYTIC"/>
    <property type="match status" value="1"/>
</dbReference>
<evidence type="ECO:0000313" key="3">
    <source>
        <dbReference type="Proteomes" id="UP000694251"/>
    </source>
</evidence>
<organism evidence="2 3">
    <name type="scientific">Arabidopsis suecica</name>
    <name type="common">Swedish thale-cress</name>
    <name type="synonym">Cardaminopsis suecica</name>
    <dbReference type="NCBI Taxonomy" id="45249"/>
    <lineage>
        <taxon>Eukaryota</taxon>
        <taxon>Viridiplantae</taxon>
        <taxon>Streptophyta</taxon>
        <taxon>Embryophyta</taxon>
        <taxon>Tracheophyta</taxon>
        <taxon>Spermatophyta</taxon>
        <taxon>Magnoliopsida</taxon>
        <taxon>eudicotyledons</taxon>
        <taxon>Gunneridae</taxon>
        <taxon>Pentapetalae</taxon>
        <taxon>rosids</taxon>
        <taxon>malvids</taxon>
        <taxon>Brassicales</taxon>
        <taxon>Brassicaceae</taxon>
        <taxon>Camelineae</taxon>
        <taxon>Arabidopsis</taxon>
    </lineage>
</organism>
<dbReference type="OrthoDB" id="19908at2759"/>
<keyword evidence="2" id="KW-0436">Ligase</keyword>
<reference evidence="2 3" key="1">
    <citation type="submission" date="2020-12" db="EMBL/GenBank/DDBJ databases">
        <title>Concerted genomic and epigenomic changes stabilize Arabidopsis allopolyploids.</title>
        <authorList>
            <person name="Chen Z."/>
        </authorList>
    </citation>
    <scope>NUCLEOTIDE SEQUENCE [LARGE SCALE GENOMIC DNA]</scope>
    <source>
        <strain evidence="2">As9502</strain>
        <tissue evidence="2">Leaf</tissue>
    </source>
</reference>
<sequence>MIEFASIYGVKALAGNKCETGVWVGDRKIGAIGVRISSGITTHGLAFNIDPDLNYFEHIVPCGIADKEVISSDHLCDDMCSICGDDRELLLCVGCPRAFHTGPMILALENLLIGLLFSVTRKSGRRNGYIVAIAAGSTLAA</sequence>
<dbReference type="PANTHER" id="PTHR10993">
    <property type="entry name" value="OCTANOYLTRANSFERASE"/>
    <property type="match status" value="1"/>
</dbReference>
<accession>A0A8T2BYP0</accession>
<dbReference type="GO" id="GO:0009249">
    <property type="term" value="P:protein lipoylation"/>
    <property type="evidence" value="ECO:0007669"/>
    <property type="project" value="TreeGrafter"/>
</dbReference>
<dbReference type="Proteomes" id="UP000694251">
    <property type="component" value="Chromosome 7"/>
</dbReference>
<dbReference type="AlphaFoldDB" id="A0A8T2BYP0"/>
<keyword evidence="3" id="KW-1185">Reference proteome</keyword>
<dbReference type="PANTHER" id="PTHR10993:SF15">
    <property type="entry name" value="OCTANOYLTRANSFERASE LIP2, MITOCHONDRIAL"/>
    <property type="match status" value="1"/>
</dbReference>
<dbReference type="GO" id="GO:0033819">
    <property type="term" value="F:lipoyl(octanoyl) transferase activity"/>
    <property type="evidence" value="ECO:0007669"/>
    <property type="project" value="TreeGrafter"/>
</dbReference>
<evidence type="ECO:0000313" key="2">
    <source>
        <dbReference type="EMBL" id="KAG7590822.1"/>
    </source>
</evidence>
<evidence type="ECO:0000259" key="1">
    <source>
        <dbReference type="PROSITE" id="PS51733"/>
    </source>
</evidence>
<comment type="caution">
    <text evidence="2">The sequence shown here is derived from an EMBL/GenBank/DDBJ whole genome shotgun (WGS) entry which is preliminary data.</text>
</comment>
<feature type="domain" description="BPL/LPL catalytic" evidence="1">
    <location>
        <begin position="1"/>
        <end position="103"/>
    </location>
</feature>